<dbReference type="Proteomes" id="UP000035909">
    <property type="component" value="Unassembled WGS sequence"/>
</dbReference>
<keyword evidence="2" id="KW-1185">Reference proteome</keyword>
<evidence type="ECO:0000313" key="1">
    <source>
        <dbReference type="EMBL" id="KLV07598.1"/>
    </source>
</evidence>
<dbReference type="RefSeq" id="WP_047886469.1">
    <property type="nucleotide sequence ID" value="NZ_CP071325.1"/>
</dbReference>
<gene>
    <name evidence="1" type="ORF">ABT57_17035</name>
</gene>
<evidence type="ECO:0000313" key="2">
    <source>
        <dbReference type="Proteomes" id="UP000035909"/>
    </source>
</evidence>
<organism evidence="1 2">
    <name type="scientific">Photobacterium ganghwense</name>
    <dbReference type="NCBI Taxonomy" id="320778"/>
    <lineage>
        <taxon>Bacteria</taxon>
        <taxon>Pseudomonadati</taxon>
        <taxon>Pseudomonadota</taxon>
        <taxon>Gammaproteobacteria</taxon>
        <taxon>Vibrionales</taxon>
        <taxon>Vibrionaceae</taxon>
        <taxon>Photobacterium</taxon>
    </lineage>
</organism>
<dbReference type="AlphaFoldDB" id="A0A0J1H7A3"/>
<sequence length="81" mass="9840">MRQSVYLRLAVFFIQLDLQREAAQWRHEHRRIQVHIPHLSVHIRRDIGIDKEQFIASDRLLTPAGRKTQRLRNKYRSRLVT</sequence>
<proteinExistence type="predicted"/>
<name>A0A0J1H7A3_9GAMM</name>
<reference evidence="1 2" key="1">
    <citation type="submission" date="2015-05" db="EMBL/GenBank/DDBJ databases">
        <title>Photobacterium galathea sp. nov.</title>
        <authorList>
            <person name="Machado H."/>
            <person name="Gram L."/>
        </authorList>
    </citation>
    <scope>NUCLEOTIDE SEQUENCE [LARGE SCALE GENOMIC DNA]</scope>
    <source>
        <strain evidence="1 2">DSM 22954</strain>
    </source>
</reference>
<dbReference type="PATRIC" id="fig|320778.3.peg.3709"/>
<dbReference type="OrthoDB" id="5828826at2"/>
<protein>
    <recommendedName>
        <fullName evidence="3">DUF1127 domain-containing protein</fullName>
    </recommendedName>
</protein>
<evidence type="ECO:0008006" key="3">
    <source>
        <dbReference type="Google" id="ProtNLM"/>
    </source>
</evidence>
<comment type="caution">
    <text evidence="1">The sequence shown here is derived from an EMBL/GenBank/DDBJ whole genome shotgun (WGS) entry which is preliminary data.</text>
</comment>
<dbReference type="EMBL" id="LDOU01000016">
    <property type="protein sequence ID" value="KLV07598.1"/>
    <property type="molecule type" value="Genomic_DNA"/>
</dbReference>
<accession>A0A0J1H7A3</accession>